<dbReference type="Proteomes" id="UP001497472">
    <property type="component" value="Unassembled WGS sequence"/>
</dbReference>
<proteinExistence type="predicted"/>
<protein>
    <submittedName>
        <fullName evidence="2">Uncharacterized protein</fullName>
    </submittedName>
</protein>
<dbReference type="EMBL" id="CAVLEF010000001">
    <property type="protein sequence ID" value="CAK1540826.1"/>
    <property type="molecule type" value="Genomic_DNA"/>
</dbReference>
<accession>A0AAV1IXI2</accession>
<evidence type="ECO:0000313" key="2">
    <source>
        <dbReference type="EMBL" id="CAK1540826.1"/>
    </source>
</evidence>
<evidence type="ECO:0000256" key="1">
    <source>
        <dbReference type="SAM" id="MobiDB-lite"/>
    </source>
</evidence>
<reference evidence="2 3" key="1">
    <citation type="submission" date="2023-11" db="EMBL/GenBank/DDBJ databases">
        <authorList>
            <person name="Okamura Y."/>
        </authorList>
    </citation>
    <scope>NUCLEOTIDE SEQUENCE [LARGE SCALE GENOMIC DNA]</scope>
</reference>
<comment type="caution">
    <text evidence="2">The sequence shown here is derived from an EMBL/GenBank/DDBJ whole genome shotgun (WGS) entry which is preliminary data.</text>
</comment>
<dbReference type="AlphaFoldDB" id="A0AAV1IXI2"/>
<sequence>MKSRPTRDRLVLVKVMSAVKTGRCVQLSKSKIRGSRTRLRADLPLSRIMSQCWHFVLALNNDKQPLGFPLSATVEKPRSSSSDGSHSHNREPSVRQNTARTAQRRVRLLCSGFKEGPPPAGNSLAE</sequence>
<evidence type="ECO:0000313" key="3">
    <source>
        <dbReference type="Proteomes" id="UP001497472"/>
    </source>
</evidence>
<organism evidence="2 3">
    <name type="scientific">Leptosia nina</name>
    <dbReference type="NCBI Taxonomy" id="320188"/>
    <lineage>
        <taxon>Eukaryota</taxon>
        <taxon>Metazoa</taxon>
        <taxon>Ecdysozoa</taxon>
        <taxon>Arthropoda</taxon>
        <taxon>Hexapoda</taxon>
        <taxon>Insecta</taxon>
        <taxon>Pterygota</taxon>
        <taxon>Neoptera</taxon>
        <taxon>Endopterygota</taxon>
        <taxon>Lepidoptera</taxon>
        <taxon>Glossata</taxon>
        <taxon>Ditrysia</taxon>
        <taxon>Papilionoidea</taxon>
        <taxon>Pieridae</taxon>
        <taxon>Pierinae</taxon>
        <taxon>Leptosia</taxon>
    </lineage>
</organism>
<name>A0AAV1IXI2_9NEOP</name>
<keyword evidence="3" id="KW-1185">Reference proteome</keyword>
<feature type="region of interest" description="Disordered" evidence="1">
    <location>
        <begin position="67"/>
        <end position="126"/>
    </location>
</feature>
<gene>
    <name evidence="2" type="ORF">LNINA_LOCUS847</name>
</gene>